<reference evidence="3" key="1">
    <citation type="submission" date="2022-11" db="UniProtKB">
        <authorList>
            <consortium name="WormBaseParasite"/>
        </authorList>
    </citation>
    <scope>IDENTIFICATION</scope>
</reference>
<dbReference type="Proteomes" id="UP000887560">
    <property type="component" value="Unplaced"/>
</dbReference>
<keyword evidence="1" id="KW-0812">Transmembrane</keyword>
<sequence length="301" mass="34228">MTTSLRMLSNGNQLFIGIALGIFLGLCISMFDDDYLLTVNIHTPDPFFNILPSQLIKERRKQQELTLRCIVLLTSGERQKPEKEFSAILDTWGRDLLFFTDSASLQQRYADVLNVSSRILLVQGQSSPLNTNDWPLVRYILHYVDNKSINEDWSISATISTDVPIIISPKAFFTISRLCGVQSTNYVTSWWEKIILFYKINARGVPQHTGRTIGGCAIQMGIALLDPIDEESRPLIVKRNLRAIFSKSEQLQSKKSLNSTILQINECCSDRAIAFGLLNHKDQRLLDFGVRRLKVFGKDRL</sequence>
<name>A0A915P821_9BILA</name>
<proteinExistence type="predicted"/>
<feature type="transmembrane region" description="Helical" evidence="1">
    <location>
        <begin position="12"/>
        <end position="31"/>
    </location>
</feature>
<dbReference type="WBParaSite" id="scf7180000423903.g11793">
    <property type="protein sequence ID" value="scf7180000423903.g11793"/>
    <property type="gene ID" value="scf7180000423903.g11793"/>
</dbReference>
<evidence type="ECO:0000313" key="3">
    <source>
        <dbReference type="WBParaSite" id="scf7180000423903.g11793"/>
    </source>
</evidence>
<keyword evidence="1" id="KW-1133">Transmembrane helix</keyword>
<keyword evidence="2" id="KW-1185">Reference proteome</keyword>
<dbReference type="AlphaFoldDB" id="A0A915P821"/>
<organism evidence="2 3">
    <name type="scientific">Meloidogyne floridensis</name>
    <dbReference type="NCBI Taxonomy" id="298350"/>
    <lineage>
        <taxon>Eukaryota</taxon>
        <taxon>Metazoa</taxon>
        <taxon>Ecdysozoa</taxon>
        <taxon>Nematoda</taxon>
        <taxon>Chromadorea</taxon>
        <taxon>Rhabditida</taxon>
        <taxon>Tylenchina</taxon>
        <taxon>Tylenchomorpha</taxon>
        <taxon>Tylenchoidea</taxon>
        <taxon>Meloidogynidae</taxon>
        <taxon>Meloidogyninae</taxon>
        <taxon>Meloidogyne</taxon>
    </lineage>
</organism>
<keyword evidence="1" id="KW-0472">Membrane</keyword>
<evidence type="ECO:0000256" key="1">
    <source>
        <dbReference type="SAM" id="Phobius"/>
    </source>
</evidence>
<accession>A0A915P821</accession>
<protein>
    <submittedName>
        <fullName evidence="3">Uncharacterized protein</fullName>
    </submittedName>
</protein>
<evidence type="ECO:0000313" key="2">
    <source>
        <dbReference type="Proteomes" id="UP000887560"/>
    </source>
</evidence>